<protein>
    <submittedName>
        <fullName evidence="1">Uncharacterized protein</fullName>
    </submittedName>
</protein>
<gene>
    <name evidence="1" type="ORF">EZS28_043020</name>
</gene>
<evidence type="ECO:0000313" key="2">
    <source>
        <dbReference type="Proteomes" id="UP000324800"/>
    </source>
</evidence>
<name>A0A5J4TT30_9EUKA</name>
<accession>A0A5J4TT30</accession>
<organism evidence="1 2">
    <name type="scientific">Streblomastix strix</name>
    <dbReference type="NCBI Taxonomy" id="222440"/>
    <lineage>
        <taxon>Eukaryota</taxon>
        <taxon>Metamonada</taxon>
        <taxon>Preaxostyla</taxon>
        <taxon>Oxymonadida</taxon>
        <taxon>Streblomastigidae</taxon>
        <taxon>Streblomastix</taxon>
    </lineage>
</organism>
<dbReference type="AlphaFoldDB" id="A0A5J4TT30"/>
<reference evidence="1 2" key="1">
    <citation type="submission" date="2019-03" db="EMBL/GenBank/DDBJ databases">
        <title>Single cell metagenomics reveals metabolic interactions within the superorganism composed of flagellate Streblomastix strix and complex community of Bacteroidetes bacteria on its surface.</title>
        <authorList>
            <person name="Treitli S.C."/>
            <person name="Kolisko M."/>
            <person name="Husnik F."/>
            <person name="Keeling P."/>
            <person name="Hampl V."/>
        </authorList>
    </citation>
    <scope>NUCLEOTIDE SEQUENCE [LARGE SCALE GENOMIC DNA]</scope>
    <source>
        <strain evidence="1">ST1C</strain>
    </source>
</reference>
<feature type="non-terminal residue" evidence="1">
    <location>
        <position position="1"/>
    </location>
</feature>
<dbReference type="Proteomes" id="UP000324800">
    <property type="component" value="Unassembled WGS sequence"/>
</dbReference>
<sequence>ESPKDVRTTFRASTVLGQSFAEVRRIVDPTSKFQRHGYADIRIVQITDYEPAVPAYYKLFLTTLCLEMEQRIRIRLDFSDDDSSDEYSDDCEYPQDDSRYVDDESKDQLVIVRLDQEEDEMLDRIIRSAFYFEIEASNKSFYALKELLLEKRMIFIGKRCMFFALHTLFPFITTCDSQPSI</sequence>
<evidence type="ECO:0000313" key="1">
    <source>
        <dbReference type="EMBL" id="KAA6361454.1"/>
    </source>
</evidence>
<dbReference type="EMBL" id="SNRW01025532">
    <property type="protein sequence ID" value="KAA6361454.1"/>
    <property type="molecule type" value="Genomic_DNA"/>
</dbReference>
<comment type="caution">
    <text evidence="1">The sequence shown here is derived from an EMBL/GenBank/DDBJ whole genome shotgun (WGS) entry which is preliminary data.</text>
</comment>
<proteinExistence type="predicted"/>